<dbReference type="Gene3D" id="3.90.820.10">
    <property type="entry name" value="Structural Genomics, Unknown Function 30-nov-00 1gh9 Mol_id"/>
    <property type="match status" value="1"/>
</dbReference>
<dbReference type="PANTHER" id="PTHR38444:SF1">
    <property type="entry name" value="ENTEROBACTIN BIOSYNTHESIS PROTEIN YBDZ"/>
    <property type="match status" value="1"/>
</dbReference>
<dbReference type="SMART" id="SM00923">
    <property type="entry name" value="MbtH"/>
    <property type="match status" value="1"/>
</dbReference>
<protein>
    <submittedName>
        <fullName evidence="2">Antibiotic synthesis protein MbtH</fullName>
    </submittedName>
</protein>
<dbReference type="RefSeq" id="WP_030877039.1">
    <property type="nucleotide sequence ID" value="NZ_JBIRHZ010000008.1"/>
</dbReference>
<accession>A0ABR5J1W9</accession>
<feature type="domain" description="MbtH-like" evidence="1">
    <location>
        <begin position="1"/>
        <end position="51"/>
    </location>
</feature>
<dbReference type="Pfam" id="PF03621">
    <property type="entry name" value="MbtH"/>
    <property type="match status" value="1"/>
</dbReference>
<reference evidence="2 3" key="1">
    <citation type="submission" date="2015-07" db="EMBL/GenBank/DDBJ databases">
        <authorList>
            <person name="Ju K.-S."/>
            <person name="Doroghazi J.R."/>
            <person name="Metcalf W.W."/>
        </authorList>
    </citation>
    <scope>NUCLEOTIDE SEQUENCE [LARGE SCALE GENOMIC DNA]</scope>
    <source>
        <strain evidence="2 3">NRRL B-3589</strain>
    </source>
</reference>
<sequence length="63" mass="7231">MFEDDDRRRYAVVRNHEDQYSVWPEDRAAPEGWALVGVAGSKSECLAHISAVWTDLRPLSQRS</sequence>
<organism evidence="2 3">
    <name type="scientific">Streptomyces varsoviensis</name>
    <dbReference type="NCBI Taxonomy" id="67373"/>
    <lineage>
        <taxon>Bacteria</taxon>
        <taxon>Bacillati</taxon>
        <taxon>Actinomycetota</taxon>
        <taxon>Actinomycetes</taxon>
        <taxon>Kitasatosporales</taxon>
        <taxon>Streptomycetaceae</taxon>
        <taxon>Streptomyces</taxon>
    </lineage>
</organism>
<dbReference type="EMBL" id="LGUT01002247">
    <property type="protein sequence ID" value="KOG87421.1"/>
    <property type="molecule type" value="Genomic_DNA"/>
</dbReference>
<dbReference type="InterPro" id="IPR038020">
    <property type="entry name" value="MbtH-like_sf"/>
</dbReference>
<gene>
    <name evidence="2" type="ORF">ADK38_25520</name>
</gene>
<evidence type="ECO:0000259" key="1">
    <source>
        <dbReference type="SMART" id="SM00923"/>
    </source>
</evidence>
<evidence type="ECO:0000313" key="2">
    <source>
        <dbReference type="EMBL" id="KOG87421.1"/>
    </source>
</evidence>
<dbReference type="Proteomes" id="UP000037020">
    <property type="component" value="Unassembled WGS sequence"/>
</dbReference>
<evidence type="ECO:0000313" key="3">
    <source>
        <dbReference type="Proteomes" id="UP000037020"/>
    </source>
</evidence>
<keyword evidence="3" id="KW-1185">Reference proteome</keyword>
<name>A0ABR5J1W9_9ACTN</name>
<comment type="caution">
    <text evidence="2">The sequence shown here is derived from an EMBL/GenBank/DDBJ whole genome shotgun (WGS) entry which is preliminary data.</text>
</comment>
<dbReference type="InterPro" id="IPR005153">
    <property type="entry name" value="MbtH-like_dom"/>
</dbReference>
<proteinExistence type="predicted"/>
<dbReference type="SUPFAM" id="SSF160582">
    <property type="entry name" value="MbtH-like"/>
    <property type="match status" value="1"/>
</dbReference>
<dbReference type="InterPro" id="IPR037407">
    <property type="entry name" value="MLP_fam"/>
</dbReference>
<dbReference type="PANTHER" id="PTHR38444">
    <property type="entry name" value="ENTEROBACTIN BIOSYNTHESIS PROTEIN YBDZ"/>
    <property type="match status" value="1"/>
</dbReference>